<dbReference type="SUPFAM" id="SSF51126">
    <property type="entry name" value="Pectin lyase-like"/>
    <property type="match status" value="1"/>
</dbReference>
<dbReference type="InterPro" id="IPR022441">
    <property type="entry name" value="Para_beta_helix_rpt-2"/>
</dbReference>
<comment type="pathway">
    <text evidence="1">Protein modification; protein ubiquitination.</text>
</comment>
<keyword evidence="4" id="KW-1133">Transmembrane helix</keyword>
<keyword evidence="2" id="KW-0677">Repeat</keyword>
<name>B8J547_ANAD2</name>
<feature type="transmembrane region" description="Helical" evidence="4">
    <location>
        <begin position="427"/>
        <end position="448"/>
    </location>
</feature>
<evidence type="ECO:0000313" key="6">
    <source>
        <dbReference type="EMBL" id="ACL64902.1"/>
    </source>
</evidence>
<keyword evidence="7" id="KW-1185">Reference proteome</keyword>
<dbReference type="HOGENOM" id="CLU_041882_0_1_7"/>
<protein>
    <submittedName>
        <fullName evidence="6">Carbohydrate-binding and sugar hydrolysis</fullName>
    </submittedName>
</protein>
<dbReference type="RefSeq" id="WP_012632838.1">
    <property type="nucleotide sequence ID" value="NC_011891.1"/>
</dbReference>
<keyword evidence="4" id="KW-0472">Membrane</keyword>
<keyword evidence="3" id="KW-0833">Ubl conjugation pathway</keyword>
<evidence type="ECO:0000256" key="1">
    <source>
        <dbReference type="ARBA" id="ARBA00004906"/>
    </source>
</evidence>
<dbReference type="NCBIfam" id="TIGR04247">
    <property type="entry name" value="NosD_copper_fam"/>
    <property type="match status" value="1"/>
</dbReference>
<dbReference type="Gene3D" id="2.160.20.10">
    <property type="entry name" value="Single-stranded right-handed beta-helix, Pectin lyase-like"/>
    <property type="match status" value="2"/>
</dbReference>
<dbReference type="InterPro" id="IPR011050">
    <property type="entry name" value="Pectin_lyase_fold/virulence"/>
</dbReference>
<accession>B8J547</accession>
<evidence type="ECO:0000256" key="4">
    <source>
        <dbReference type="SAM" id="Phobius"/>
    </source>
</evidence>
<feature type="domain" description="Carbohydrate-binding/sugar hydrolysis" evidence="5">
    <location>
        <begin position="197"/>
        <end position="357"/>
    </location>
</feature>
<dbReference type="InterPro" id="IPR026464">
    <property type="entry name" value="NosD_copper_fam"/>
</dbReference>
<proteinExistence type="predicted"/>
<dbReference type="Pfam" id="PF05048">
    <property type="entry name" value="NosD"/>
    <property type="match status" value="1"/>
</dbReference>
<dbReference type="KEGG" id="acp:A2cp1_1558"/>
<dbReference type="InterPro" id="IPR006633">
    <property type="entry name" value="Carb-bd_sugar_hydrolysis-dom"/>
</dbReference>
<evidence type="ECO:0000256" key="2">
    <source>
        <dbReference type="ARBA" id="ARBA00022737"/>
    </source>
</evidence>
<dbReference type="NCBIfam" id="TIGR03804">
    <property type="entry name" value="para_beta_helix"/>
    <property type="match status" value="1"/>
</dbReference>
<keyword evidence="4" id="KW-0812">Transmembrane</keyword>
<dbReference type="AlphaFoldDB" id="B8J547"/>
<dbReference type="InterPro" id="IPR007742">
    <property type="entry name" value="NosD_dom"/>
</dbReference>
<evidence type="ECO:0000256" key="3">
    <source>
        <dbReference type="ARBA" id="ARBA00022786"/>
    </source>
</evidence>
<dbReference type="PANTHER" id="PTHR22990">
    <property type="entry name" value="F-BOX ONLY PROTEIN"/>
    <property type="match status" value="1"/>
</dbReference>
<sequence>MDAVAPLLAVLLAQGDMAAIPAGNLEGRPPPGETSPLQARVDAAAPGERIEVGPGTYEGDLYLDRPVHLAGRGRPRLVGSGRGSVVRVRAPGVVVEGFDVDGREGGDLGRDSAGVHVAARDAVIRDCRIGRALFGIYLREANGARIEGNVVTGIRSKEPGEKGSGIHVWNTDGFTLERNEIRDARDGFYIQSSPHGVVRGNVARELRYALHYMFSDDNVFEDNLFERSDAGAVLMYSRRIAFRRNRFLHNRGFASVGLLYKACDDVIAEDNLIADNARGVFLEGSYRDVFRRNVIAESDAAIVLYDSCGGVRFEGNAFVGNLTTLDLVGRRTDTGFDGNYWSDDRGLDLDGDGRNDAPHVLGSLFDHLRGNLSAADLLAQSVAASALAAAERSFPVLARIQAVDHAPLARPPVLPAVPVARPEDGGAAAAGVAGSAGAVGLGLAVLALGGRAARRGRP</sequence>
<reference evidence="6" key="1">
    <citation type="submission" date="2009-01" db="EMBL/GenBank/DDBJ databases">
        <title>Complete sequence of Anaeromyxobacter dehalogenans 2CP-1.</title>
        <authorList>
            <consortium name="US DOE Joint Genome Institute"/>
            <person name="Lucas S."/>
            <person name="Copeland A."/>
            <person name="Lapidus A."/>
            <person name="Glavina del Rio T."/>
            <person name="Dalin E."/>
            <person name="Tice H."/>
            <person name="Bruce D."/>
            <person name="Goodwin L."/>
            <person name="Pitluck S."/>
            <person name="Saunders E."/>
            <person name="Brettin T."/>
            <person name="Detter J.C."/>
            <person name="Han C."/>
            <person name="Larimer F."/>
            <person name="Land M."/>
            <person name="Hauser L."/>
            <person name="Kyrpides N."/>
            <person name="Ovchinnikova G."/>
            <person name="Beliaev A.S."/>
            <person name="Richardson P."/>
        </authorList>
    </citation>
    <scope>NUCLEOTIDE SEQUENCE</scope>
    <source>
        <strain evidence="6">2CP-1</strain>
    </source>
</reference>
<evidence type="ECO:0000313" key="7">
    <source>
        <dbReference type="Proteomes" id="UP000007089"/>
    </source>
</evidence>
<feature type="domain" description="Carbohydrate-binding/sugar hydrolysis" evidence="5">
    <location>
        <begin position="44"/>
        <end position="191"/>
    </location>
</feature>
<dbReference type="SMART" id="SM00710">
    <property type="entry name" value="PbH1"/>
    <property type="match status" value="8"/>
</dbReference>
<dbReference type="PANTHER" id="PTHR22990:SF15">
    <property type="entry name" value="F-BOX ONLY PROTEIN 10"/>
    <property type="match status" value="1"/>
</dbReference>
<gene>
    <name evidence="6" type="ordered locus">A2cp1_1558</name>
</gene>
<dbReference type="SMART" id="SM00722">
    <property type="entry name" value="CASH"/>
    <property type="match status" value="2"/>
</dbReference>
<dbReference type="Proteomes" id="UP000007089">
    <property type="component" value="Chromosome"/>
</dbReference>
<dbReference type="InterPro" id="IPR006626">
    <property type="entry name" value="PbH1"/>
</dbReference>
<dbReference type="InterPro" id="IPR051550">
    <property type="entry name" value="SCF-Subunits/Alg-Epimerases"/>
</dbReference>
<dbReference type="InterPro" id="IPR012334">
    <property type="entry name" value="Pectin_lyas_fold"/>
</dbReference>
<dbReference type="EMBL" id="CP001359">
    <property type="protein sequence ID" value="ACL64902.1"/>
    <property type="molecule type" value="Genomic_DNA"/>
</dbReference>
<evidence type="ECO:0000259" key="5">
    <source>
        <dbReference type="SMART" id="SM00722"/>
    </source>
</evidence>
<organism evidence="6 7">
    <name type="scientific">Anaeromyxobacter dehalogenans (strain ATCC BAA-258 / DSM 21875 / 2CP-1)</name>
    <dbReference type="NCBI Taxonomy" id="455488"/>
    <lineage>
        <taxon>Bacteria</taxon>
        <taxon>Pseudomonadati</taxon>
        <taxon>Myxococcota</taxon>
        <taxon>Myxococcia</taxon>
        <taxon>Myxococcales</taxon>
        <taxon>Cystobacterineae</taxon>
        <taxon>Anaeromyxobacteraceae</taxon>
        <taxon>Anaeromyxobacter</taxon>
    </lineage>
</organism>